<feature type="compositionally biased region" description="Low complexity" evidence="11">
    <location>
        <begin position="17"/>
        <end position="26"/>
    </location>
</feature>
<sequence length="1047" mass="120209">MPPAVRAEGSPPPGVPSPWGRTRSLTLPPPPPPPPSTSPAVTIGRRRRPPWLEQFSSGDYGPSWAKVRREMTPVNDKPSPGSTPGRKNESSKAPSSQLSDADSDLEMTPSPQKKPPNAESESEEMLCNFCQKSFPSISALSAHHITSHPGTRFSCVICRREFETKTELSDHFQEQHTTAQGLSKCHLCPFTRRTSNLVRTHLATWHSPTIGTKCSLCPEVLFCEEALIVHERRKHSKRSFFQCNRCAAYLPSRFACIVHFRTEHKERREFSCETCGLTFDMKKTMLKHVWKEHPDVRLFACRACPKTYKHANSLQKHVDEAHNGIVHLKCTMCSYTTSTAISYSTHLKQIHAVNTADTETKRYGCKICGKNFHLLVTLRHHTSVAHADDQPMKCQFCSAVFSTRADLLHHIRSTHNRRKRLECPVCHRSVGHAGILKRHMRSCHPGPGEHPERKCPFCYKRFRLTSAYNRHIRQHEEGTVKKKKKKLPPPVDCDVCGLFFRTAYKRDVHVSREHHDEPTRICRGCDVTFGSKAEFKKHMEDVHNGVPLSKPPIAGTCKICGRDYFNRGALRSHMQYGHLGTKDFKCSYCPATFIQPRSLMQHERKAHTRPGLRCKRCYAFFKNPDRLRLHMLYMHENVTEFKCRFCELVFRSPRARDVHMKVVHSFSALAGTRHASRNSKGGKLTYGERIEFTHASPMNGGAFVDKDFICTYCNKPFETHDKMQEHIATDHQTKKLFECAYCDLKFSKACDRKQHIYDVHPDKPKFVCNVCSKRLITQKEFCKHRREHSDAPVQTYNCDHCTDSFTDPFHLLCHLRATHTELEIHACEYCSQLFNTDAEVQEHTKEAHAAHLAGTFTCKKCGLPLRSQWFLQVHAKTRHPQVLNPRPPAHFDCRYCNKKFVSQTHLRSHIVYSHNGRIVSADYGQVRKEVIRYVCSMCTKRMCTIASLRTHMAVIHRVRMPFPPQSIVDKEAACYDCEYCRASFALPKFLDKHMFDVHMEPCIRISATSVDETVSGPTDVVELIELPEEVEEVEDEDEEEEEEEEDT</sequence>
<keyword evidence="2" id="KW-0479">Metal-binding</keyword>
<keyword evidence="9" id="KW-0539">Nucleus</keyword>
<feature type="domain" description="C2H2-type" evidence="12">
    <location>
        <begin position="392"/>
        <end position="420"/>
    </location>
</feature>
<evidence type="ECO:0000256" key="6">
    <source>
        <dbReference type="ARBA" id="ARBA00023015"/>
    </source>
</evidence>
<feature type="domain" description="C2H2-type" evidence="12">
    <location>
        <begin position="270"/>
        <end position="298"/>
    </location>
</feature>
<dbReference type="GO" id="GO:0000978">
    <property type="term" value="F:RNA polymerase II cis-regulatory region sequence-specific DNA binding"/>
    <property type="evidence" value="ECO:0007669"/>
    <property type="project" value="TreeGrafter"/>
</dbReference>
<feature type="domain" description="C2H2-type" evidence="12">
    <location>
        <begin position="825"/>
        <end position="853"/>
    </location>
</feature>
<evidence type="ECO:0000256" key="9">
    <source>
        <dbReference type="ARBA" id="ARBA00023242"/>
    </source>
</evidence>
<dbReference type="PANTHER" id="PTHR24384:SF189">
    <property type="entry name" value="C2H2-TYPE DOMAIN-CONTAINING PROTEIN-RELATED"/>
    <property type="match status" value="1"/>
</dbReference>
<evidence type="ECO:0000256" key="4">
    <source>
        <dbReference type="ARBA" id="ARBA00022771"/>
    </source>
</evidence>
<dbReference type="SUPFAM" id="SSF57667">
    <property type="entry name" value="beta-beta-alpha zinc fingers"/>
    <property type="match status" value="11"/>
</dbReference>
<evidence type="ECO:0000256" key="11">
    <source>
        <dbReference type="SAM" id="MobiDB-lite"/>
    </source>
</evidence>
<evidence type="ECO:0000256" key="1">
    <source>
        <dbReference type="ARBA" id="ARBA00004123"/>
    </source>
</evidence>
<feature type="domain" description="C2H2-type" evidence="12">
    <location>
        <begin position="299"/>
        <end position="324"/>
    </location>
</feature>
<dbReference type="PANTHER" id="PTHR24384">
    <property type="entry name" value="FINGER PUTATIVE TRANSCRIPTION FACTOR FAMILY-RELATED"/>
    <property type="match status" value="1"/>
</dbReference>
<evidence type="ECO:0000256" key="8">
    <source>
        <dbReference type="ARBA" id="ARBA00023163"/>
    </source>
</evidence>
<feature type="compositionally biased region" description="Pro residues" evidence="11">
    <location>
        <begin position="27"/>
        <end position="37"/>
    </location>
</feature>
<feature type="domain" description="C2H2-type" evidence="12">
    <location>
        <begin position="453"/>
        <end position="475"/>
    </location>
</feature>
<feature type="domain" description="C2H2-type" evidence="12">
    <location>
        <begin position="363"/>
        <end position="391"/>
    </location>
</feature>
<feature type="domain" description="C2H2-type" evidence="12">
    <location>
        <begin position="153"/>
        <end position="181"/>
    </location>
</feature>
<dbReference type="InterPro" id="IPR013087">
    <property type="entry name" value="Znf_C2H2_type"/>
</dbReference>
<dbReference type="GO" id="GO:0005634">
    <property type="term" value="C:nucleus"/>
    <property type="evidence" value="ECO:0007669"/>
    <property type="project" value="UniProtKB-SubCell"/>
</dbReference>
<keyword evidence="3" id="KW-0677">Repeat</keyword>
<feature type="domain" description="C2H2-type" evidence="12">
    <location>
        <begin position="708"/>
        <end position="736"/>
    </location>
</feature>
<dbReference type="InterPro" id="IPR036236">
    <property type="entry name" value="Znf_C2H2_sf"/>
</dbReference>
<keyword evidence="7" id="KW-0238">DNA-binding</keyword>
<dbReference type="AlphaFoldDB" id="A0A0V0J3G7"/>
<dbReference type="Gene3D" id="3.30.160.60">
    <property type="entry name" value="Classic Zinc Finger"/>
    <property type="match status" value="12"/>
</dbReference>
<evidence type="ECO:0000256" key="3">
    <source>
        <dbReference type="ARBA" id="ARBA00022737"/>
    </source>
</evidence>
<dbReference type="PROSITE" id="PS50157">
    <property type="entry name" value="ZINC_FINGER_C2H2_2"/>
    <property type="match status" value="19"/>
</dbReference>
<feature type="domain" description="C2H2-type" evidence="12">
    <location>
        <begin position="933"/>
        <end position="961"/>
    </location>
</feature>
<dbReference type="SMART" id="SM00355">
    <property type="entry name" value="ZnF_C2H2"/>
    <property type="match status" value="27"/>
</dbReference>
<dbReference type="Pfam" id="PF00096">
    <property type="entry name" value="zf-C2H2"/>
    <property type="match status" value="5"/>
</dbReference>
<evidence type="ECO:0000256" key="5">
    <source>
        <dbReference type="ARBA" id="ARBA00022833"/>
    </source>
</evidence>
<dbReference type="GO" id="GO:0000981">
    <property type="term" value="F:DNA-binding transcription factor activity, RNA polymerase II-specific"/>
    <property type="evidence" value="ECO:0007669"/>
    <property type="project" value="TreeGrafter"/>
</dbReference>
<feature type="domain" description="C2H2-type" evidence="12">
    <location>
        <begin position="125"/>
        <end position="153"/>
    </location>
</feature>
<dbReference type="EMBL" id="GEEE01016092">
    <property type="protein sequence ID" value="JAP47133.1"/>
    <property type="molecule type" value="Transcribed_RNA"/>
</dbReference>
<feature type="compositionally biased region" description="Polar residues" evidence="11">
    <location>
        <begin position="91"/>
        <end position="100"/>
    </location>
</feature>
<evidence type="ECO:0000259" key="12">
    <source>
        <dbReference type="PROSITE" id="PS50157"/>
    </source>
</evidence>
<feature type="domain" description="C2H2-type" evidence="12">
    <location>
        <begin position="584"/>
        <end position="608"/>
    </location>
</feature>
<feature type="domain" description="C2H2-type" evidence="12">
    <location>
        <begin position="891"/>
        <end position="916"/>
    </location>
</feature>
<evidence type="ECO:0000256" key="2">
    <source>
        <dbReference type="ARBA" id="ARBA00022723"/>
    </source>
</evidence>
<dbReference type="InterPro" id="IPR050752">
    <property type="entry name" value="C2H2-ZF_domain"/>
</dbReference>
<feature type="region of interest" description="Disordered" evidence="11">
    <location>
        <begin position="1027"/>
        <end position="1047"/>
    </location>
</feature>
<keyword evidence="8" id="KW-0804">Transcription</keyword>
<keyword evidence="4 10" id="KW-0863">Zinc-finger</keyword>
<protein>
    <recommendedName>
        <fullName evidence="12">C2H2-type domain-containing protein</fullName>
    </recommendedName>
</protein>
<dbReference type="GO" id="GO:0008270">
    <property type="term" value="F:zinc ion binding"/>
    <property type="evidence" value="ECO:0007669"/>
    <property type="project" value="UniProtKB-KW"/>
</dbReference>
<evidence type="ECO:0000256" key="10">
    <source>
        <dbReference type="PROSITE-ProRule" id="PRU00042"/>
    </source>
</evidence>
<feature type="domain" description="C2H2-type" evidence="12">
    <location>
        <begin position="421"/>
        <end position="449"/>
    </location>
</feature>
<feature type="domain" description="C2H2-type" evidence="12">
    <location>
        <begin position="555"/>
        <end position="583"/>
    </location>
</feature>
<feature type="domain" description="C2H2-type" evidence="12">
    <location>
        <begin position="520"/>
        <end position="545"/>
    </location>
</feature>
<keyword evidence="6" id="KW-0805">Transcription regulation</keyword>
<dbReference type="PROSITE" id="PS00028">
    <property type="entry name" value="ZINC_FINGER_C2H2_1"/>
    <property type="match status" value="22"/>
</dbReference>
<feature type="domain" description="C2H2-type" evidence="12">
    <location>
        <begin position="737"/>
        <end position="765"/>
    </location>
</feature>
<feature type="domain" description="C2H2-type" evidence="12">
    <location>
        <begin position="766"/>
        <end position="793"/>
    </location>
</feature>
<reference evidence="13" key="1">
    <citation type="submission" date="2016-01" db="EMBL/GenBank/DDBJ databases">
        <title>Reference transcriptome for the parasite Schistocephalus solidus: insights into the molecular evolution of parasitism.</title>
        <authorList>
            <person name="Hebert F.O."/>
            <person name="Grambauer S."/>
            <person name="Barber I."/>
            <person name="Landry C.R."/>
            <person name="Aubin-Horth N."/>
        </authorList>
    </citation>
    <scope>NUCLEOTIDE SEQUENCE</scope>
</reference>
<evidence type="ECO:0000313" key="13">
    <source>
        <dbReference type="EMBL" id="JAP59594.1"/>
    </source>
</evidence>
<accession>A0A0V0J3G7</accession>
<dbReference type="EMBL" id="GEEE01003631">
    <property type="protein sequence ID" value="JAP59594.1"/>
    <property type="molecule type" value="Transcribed_RNA"/>
</dbReference>
<organism evidence="13">
    <name type="scientific">Schistocephalus solidus</name>
    <name type="common">Tapeworm</name>
    <dbReference type="NCBI Taxonomy" id="70667"/>
    <lineage>
        <taxon>Eukaryota</taxon>
        <taxon>Metazoa</taxon>
        <taxon>Spiralia</taxon>
        <taxon>Lophotrochozoa</taxon>
        <taxon>Platyhelminthes</taxon>
        <taxon>Cestoda</taxon>
        <taxon>Eucestoda</taxon>
        <taxon>Diphyllobothriidea</taxon>
        <taxon>Diphyllobothriidae</taxon>
        <taxon>Schistocephalus</taxon>
    </lineage>
</organism>
<gene>
    <name evidence="13" type="ORF">TR97735</name>
</gene>
<name>A0A0V0J3G7_SCHSO</name>
<proteinExistence type="predicted"/>
<keyword evidence="5" id="KW-0862">Zinc</keyword>
<feature type="domain" description="C2H2-type" evidence="12">
    <location>
        <begin position="975"/>
        <end position="998"/>
    </location>
</feature>
<evidence type="ECO:0000256" key="7">
    <source>
        <dbReference type="ARBA" id="ARBA00023125"/>
    </source>
</evidence>
<feature type="domain" description="C2H2-type" evidence="12">
    <location>
        <begin position="796"/>
        <end position="824"/>
    </location>
</feature>
<feature type="region of interest" description="Disordered" evidence="11">
    <location>
        <begin position="1"/>
        <end position="122"/>
    </location>
</feature>
<comment type="subcellular location">
    <subcellularLocation>
        <location evidence="1">Nucleus</location>
    </subcellularLocation>
</comment>